<dbReference type="EMBL" id="CAJRAY010000029">
    <property type="protein sequence ID" value="CAG5083396.1"/>
    <property type="molecule type" value="Genomic_DNA"/>
</dbReference>
<evidence type="ECO:0000313" key="2">
    <source>
        <dbReference type="Proteomes" id="UP000681526"/>
    </source>
</evidence>
<dbReference type="Proteomes" id="UP000681526">
    <property type="component" value="Unassembled WGS sequence"/>
</dbReference>
<reference evidence="1 2" key="1">
    <citation type="submission" date="2021-04" db="EMBL/GenBank/DDBJ databases">
        <authorList>
            <person name="Rakotoarivonina H."/>
        </authorList>
    </citation>
    <scope>NUCLEOTIDE SEQUENCE [LARGE SCALE GENOMIC DNA]</scope>
    <source>
        <strain evidence="1 2">XE</strain>
    </source>
</reference>
<dbReference type="RefSeq" id="WP_015254425.1">
    <property type="nucleotide sequence ID" value="NZ_CAJRAY010000029.1"/>
</dbReference>
<organism evidence="1 2">
    <name type="scientific">Thermobacillus xylanilyticus</name>
    <dbReference type="NCBI Taxonomy" id="76633"/>
    <lineage>
        <taxon>Bacteria</taxon>
        <taxon>Bacillati</taxon>
        <taxon>Bacillota</taxon>
        <taxon>Bacilli</taxon>
        <taxon>Bacillales</taxon>
        <taxon>Paenibacillaceae</taxon>
        <taxon>Thermobacillus</taxon>
    </lineage>
</organism>
<sequence>MNIPDYFLRRPALRDEDFVHFERLYRLMTEQEGTPELTYDLSAPKWMFLSWLCETKNIVLHGSANPAIAEFEPRQSNDVNEFGNRRAVYAASDGIWPIYFAIVDRERVTSLLNGCFRIPDDEDGGYAYYYYFSVDQDALPHFPWKNGMIYLLPRDSFEQQAPIEFDGTLVEMTQWASPVAVRPIAKLVVEPDDFPFLCQVEGHDPALVAERAKRDPDGFPWRTP</sequence>
<name>A0ABM8V2J8_THEXY</name>
<proteinExistence type="predicted"/>
<comment type="caution">
    <text evidence="1">The sequence shown here is derived from an EMBL/GenBank/DDBJ whole genome shotgun (WGS) entry which is preliminary data.</text>
</comment>
<keyword evidence="2" id="KW-1185">Reference proteome</keyword>
<evidence type="ECO:0000313" key="1">
    <source>
        <dbReference type="EMBL" id="CAG5083396.1"/>
    </source>
</evidence>
<protein>
    <submittedName>
        <fullName evidence="1">Uncharacterized protein</fullName>
    </submittedName>
</protein>
<gene>
    <name evidence="1" type="primary">txxe 970</name>
    <name evidence="1" type="ORF">TXXE_06835</name>
</gene>
<accession>A0ABM8V2J8</accession>